<gene>
    <name evidence="2" type="ORF">EXU32_12680</name>
</gene>
<evidence type="ECO:0000313" key="2">
    <source>
        <dbReference type="EMBL" id="QBF47029.1"/>
    </source>
</evidence>
<sequence length="134" mass="14987">MALHLHQLSVDAHDHAALARWWADVLGWRIGYEDEFECNVVPPEHTEDPVDDTATWLTGRTSLVFAPVPEGKTIKNRLHIDLAPHIDQDRDAEIEALLAKGATRVDVGQTPDVTWTVLADPEGNEFCVLSSRDR</sequence>
<dbReference type="RefSeq" id="WP_130630232.1">
    <property type="nucleotide sequence ID" value="NZ_CP036164.1"/>
</dbReference>
<dbReference type="SUPFAM" id="SSF54593">
    <property type="entry name" value="Glyoxalase/Bleomycin resistance protein/Dihydroxybiphenyl dioxygenase"/>
    <property type="match status" value="1"/>
</dbReference>
<dbReference type="InterPro" id="IPR029068">
    <property type="entry name" value="Glyas_Bleomycin-R_OHBP_Dase"/>
</dbReference>
<dbReference type="STRING" id="1216970.GCA_001570985_02102"/>
<dbReference type="InterPro" id="IPR041581">
    <property type="entry name" value="Glyoxalase_6"/>
</dbReference>
<protein>
    <submittedName>
        <fullName evidence="2">VOC family protein</fullName>
    </submittedName>
</protein>
<dbReference type="Proteomes" id="UP000290408">
    <property type="component" value="Chromosome"/>
</dbReference>
<dbReference type="AlphaFoldDB" id="A0A4P6MVJ2"/>
<keyword evidence="3" id="KW-1185">Reference proteome</keyword>
<reference evidence="2 3" key="1">
    <citation type="submission" date="2019-02" db="EMBL/GenBank/DDBJ databases">
        <title>Genomic data mining of an Antarctic deep-sea actinobacterium, Janibacterlimosus P3-3-X1.</title>
        <authorList>
            <person name="Liao L."/>
            <person name="Chen B."/>
        </authorList>
    </citation>
    <scope>NUCLEOTIDE SEQUENCE [LARGE SCALE GENOMIC DNA]</scope>
    <source>
        <strain evidence="2 3">P3-3-X1</strain>
    </source>
</reference>
<dbReference type="Gene3D" id="3.10.180.10">
    <property type="entry name" value="2,3-Dihydroxybiphenyl 1,2-Dioxygenase, domain 1"/>
    <property type="match status" value="1"/>
</dbReference>
<dbReference type="EMBL" id="CP036164">
    <property type="protein sequence ID" value="QBF47029.1"/>
    <property type="molecule type" value="Genomic_DNA"/>
</dbReference>
<dbReference type="CDD" id="cd06587">
    <property type="entry name" value="VOC"/>
    <property type="match status" value="1"/>
</dbReference>
<evidence type="ECO:0000313" key="3">
    <source>
        <dbReference type="Proteomes" id="UP000290408"/>
    </source>
</evidence>
<feature type="domain" description="Glyoxalase-like" evidence="1">
    <location>
        <begin position="8"/>
        <end position="129"/>
    </location>
</feature>
<accession>A0A4P6MVJ2</accession>
<dbReference type="KEGG" id="jli:EXU32_12680"/>
<dbReference type="OrthoDB" id="5524593at2"/>
<dbReference type="PANTHER" id="PTHR35908">
    <property type="entry name" value="HYPOTHETICAL FUSION PROTEIN"/>
    <property type="match status" value="1"/>
</dbReference>
<evidence type="ECO:0000259" key="1">
    <source>
        <dbReference type="Pfam" id="PF18029"/>
    </source>
</evidence>
<dbReference type="Pfam" id="PF18029">
    <property type="entry name" value="Glyoxalase_6"/>
    <property type="match status" value="1"/>
</dbReference>
<proteinExistence type="predicted"/>
<organism evidence="2 3">
    <name type="scientific">Janibacter limosus</name>
    <dbReference type="NCBI Taxonomy" id="53458"/>
    <lineage>
        <taxon>Bacteria</taxon>
        <taxon>Bacillati</taxon>
        <taxon>Actinomycetota</taxon>
        <taxon>Actinomycetes</taxon>
        <taxon>Micrococcales</taxon>
        <taxon>Intrasporangiaceae</taxon>
        <taxon>Janibacter</taxon>
    </lineage>
</organism>
<name>A0A4P6MVJ2_9MICO</name>
<dbReference type="PANTHER" id="PTHR35908:SF1">
    <property type="entry name" value="CONSERVED PROTEIN"/>
    <property type="match status" value="1"/>
</dbReference>